<dbReference type="Pfam" id="PF02653">
    <property type="entry name" value="BPD_transp_2"/>
    <property type="match status" value="1"/>
</dbReference>
<evidence type="ECO:0000256" key="5">
    <source>
        <dbReference type="ARBA" id="ARBA00022692"/>
    </source>
</evidence>
<keyword evidence="11" id="KW-1185">Reference proteome</keyword>
<keyword evidence="6 9" id="KW-1133">Transmembrane helix</keyword>
<feature type="transmembrane region" description="Helical" evidence="9">
    <location>
        <begin position="136"/>
        <end position="154"/>
    </location>
</feature>
<accession>A0ABS1PKK7</accession>
<evidence type="ECO:0000256" key="6">
    <source>
        <dbReference type="ARBA" id="ARBA00022989"/>
    </source>
</evidence>
<keyword evidence="5 9" id="KW-0812">Transmembrane</keyword>
<reference evidence="10 11" key="1">
    <citation type="submission" date="2021-01" db="EMBL/GenBank/DDBJ databases">
        <title>WGS of actinomycetes isolated from Thailand.</title>
        <authorList>
            <person name="Thawai C."/>
        </authorList>
    </citation>
    <scope>NUCLEOTIDE SEQUENCE [LARGE SCALE GENOMIC DNA]</scope>
    <source>
        <strain evidence="10 11">CA3R110</strain>
    </source>
</reference>
<dbReference type="PANTHER" id="PTHR32196:SF21">
    <property type="entry name" value="ABC TRANSPORTER PERMEASE PROTEIN YPHD-RELATED"/>
    <property type="match status" value="1"/>
</dbReference>
<comment type="caution">
    <text evidence="10">The sequence shown here is derived from an EMBL/GenBank/DDBJ whole genome shotgun (WGS) entry which is preliminary data.</text>
</comment>
<evidence type="ECO:0000256" key="2">
    <source>
        <dbReference type="ARBA" id="ARBA00022448"/>
    </source>
</evidence>
<keyword evidence="7 9" id="KW-0472">Membrane</keyword>
<dbReference type="RefSeq" id="WP_201850198.1">
    <property type="nucleotide sequence ID" value="NZ_JAERRG010000003.1"/>
</dbReference>
<feature type="transmembrane region" description="Helical" evidence="9">
    <location>
        <begin position="312"/>
        <end position="328"/>
    </location>
</feature>
<evidence type="ECO:0000256" key="9">
    <source>
        <dbReference type="SAM" id="Phobius"/>
    </source>
</evidence>
<dbReference type="PANTHER" id="PTHR32196">
    <property type="entry name" value="ABC TRANSPORTER PERMEASE PROTEIN YPHD-RELATED-RELATED"/>
    <property type="match status" value="1"/>
</dbReference>
<feature type="region of interest" description="Disordered" evidence="8">
    <location>
        <begin position="1"/>
        <end position="21"/>
    </location>
</feature>
<feature type="transmembrane region" description="Helical" evidence="9">
    <location>
        <begin position="32"/>
        <end position="50"/>
    </location>
</feature>
<comment type="subcellular location">
    <subcellularLocation>
        <location evidence="1">Cell membrane</location>
        <topology evidence="1">Multi-pass membrane protein</topology>
    </subcellularLocation>
</comment>
<feature type="transmembrane region" description="Helical" evidence="9">
    <location>
        <begin position="111"/>
        <end position="129"/>
    </location>
</feature>
<organism evidence="10 11">
    <name type="scientific">Streptomyces endocoffeicus</name>
    <dbReference type="NCBI Taxonomy" id="2898945"/>
    <lineage>
        <taxon>Bacteria</taxon>
        <taxon>Bacillati</taxon>
        <taxon>Actinomycetota</taxon>
        <taxon>Actinomycetes</taxon>
        <taxon>Kitasatosporales</taxon>
        <taxon>Streptomycetaceae</taxon>
        <taxon>Streptomyces</taxon>
    </lineage>
</organism>
<keyword evidence="3" id="KW-1003">Cell membrane</keyword>
<evidence type="ECO:0000313" key="11">
    <source>
        <dbReference type="Proteomes" id="UP000621510"/>
    </source>
</evidence>
<proteinExistence type="predicted"/>
<feature type="transmembrane region" description="Helical" evidence="9">
    <location>
        <begin position="261"/>
        <end position="281"/>
    </location>
</feature>
<dbReference type="CDD" id="cd06579">
    <property type="entry name" value="TM_PBP1_transp_AraH_like"/>
    <property type="match status" value="1"/>
</dbReference>
<dbReference type="InterPro" id="IPR001851">
    <property type="entry name" value="ABC_transp_permease"/>
</dbReference>
<evidence type="ECO:0000313" key="10">
    <source>
        <dbReference type="EMBL" id="MBL1112941.1"/>
    </source>
</evidence>
<dbReference type="Proteomes" id="UP000621510">
    <property type="component" value="Unassembled WGS sequence"/>
</dbReference>
<protein>
    <submittedName>
        <fullName evidence="10">ABC transporter permease</fullName>
    </submittedName>
</protein>
<feature type="transmembrane region" description="Helical" evidence="9">
    <location>
        <begin position="228"/>
        <end position="249"/>
    </location>
</feature>
<dbReference type="EMBL" id="JAERRG010000003">
    <property type="protein sequence ID" value="MBL1112941.1"/>
    <property type="molecule type" value="Genomic_DNA"/>
</dbReference>
<evidence type="ECO:0000256" key="7">
    <source>
        <dbReference type="ARBA" id="ARBA00023136"/>
    </source>
</evidence>
<feature type="transmembrane region" description="Helical" evidence="9">
    <location>
        <begin position="174"/>
        <end position="199"/>
    </location>
</feature>
<evidence type="ECO:0000256" key="1">
    <source>
        <dbReference type="ARBA" id="ARBA00004651"/>
    </source>
</evidence>
<keyword evidence="4" id="KW-0997">Cell inner membrane</keyword>
<keyword evidence="2" id="KW-0813">Transport</keyword>
<evidence type="ECO:0000256" key="3">
    <source>
        <dbReference type="ARBA" id="ARBA00022475"/>
    </source>
</evidence>
<evidence type="ECO:0000256" key="8">
    <source>
        <dbReference type="SAM" id="MobiDB-lite"/>
    </source>
</evidence>
<gene>
    <name evidence="10" type="ORF">JK364_11130</name>
</gene>
<name>A0ABS1PKK7_9ACTN</name>
<sequence>MATTSQAPPEARTDTARTDTAGTSRLRRLHEAGAAPFFVLAALVIAVGAYDSSFFQAASLISLLEQAAPLTLLAIGEALVVLTGRIDLSNAGLASLAGVALAHGLGSWGPAAVALVVVGAALCGTLIGVIHITTQVPSFIITLGFLGIFAGLSLTTSRADSILVTDGYGSIEWIFYRIFGLPISYLLVLLVALALMAWMKALPIGRRIRAIGLNERAAAHSGIRTRGIVIAVFTASAALAGLAAVFQVARLQSAGATTSDTLLLPAIAAVIVGGTAISGGIGGVGRTLCGALVIALLRVGLDLVGINAAFQPILYGGIVIMTIAATANRRRGAPVA</sequence>
<evidence type="ECO:0000256" key="4">
    <source>
        <dbReference type="ARBA" id="ARBA00022519"/>
    </source>
</evidence>